<evidence type="ECO:0000256" key="4">
    <source>
        <dbReference type="ARBA" id="ARBA00023163"/>
    </source>
</evidence>
<dbReference type="PANTHER" id="PTHR21411">
    <property type="entry name" value="APONTIC"/>
    <property type="match status" value="1"/>
</dbReference>
<accession>A0A6G0YKS3</accession>
<evidence type="ECO:0000256" key="1">
    <source>
        <dbReference type="ARBA" id="ARBA00011764"/>
    </source>
</evidence>
<evidence type="ECO:0000313" key="8">
    <source>
        <dbReference type="Proteomes" id="UP000478052"/>
    </source>
</evidence>
<comment type="caution">
    <text evidence="7">The sequence shown here is derived from an EMBL/GenBank/DDBJ whole genome shotgun (WGS) entry which is preliminary data.</text>
</comment>
<dbReference type="AlphaFoldDB" id="A0A6G0YKS3"/>
<comment type="function">
    <text evidence="5">Involved in transvection phenomena (= synapsis-dependent gene expression), where the synaptic pairing of chromosomes carrying genes with which zeste interacts influences the expression of these genes. Zeste binds to DNA and stimulates transcription from a nearby promoter.</text>
</comment>
<keyword evidence="4" id="KW-0804">Transcription</keyword>
<keyword evidence="8" id="KW-1185">Reference proteome</keyword>
<proteinExistence type="predicted"/>
<organism evidence="7 8">
    <name type="scientific">Aphis craccivora</name>
    <name type="common">Cowpea aphid</name>
    <dbReference type="NCBI Taxonomy" id="307492"/>
    <lineage>
        <taxon>Eukaryota</taxon>
        <taxon>Metazoa</taxon>
        <taxon>Ecdysozoa</taxon>
        <taxon>Arthropoda</taxon>
        <taxon>Hexapoda</taxon>
        <taxon>Insecta</taxon>
        <taxon>Pterygota</taxon>
        <taxon>Neoptera</taxon>
        <taxon>Paraneoptera</taxon>
        <taxon>Hemiptera</taxon>
        <taxon>Sternorrhyncha</taxon>
        <taxon>Aphidomorpha</taxon>
        <taxon>Aphidoidea</taxon>
        <taxon>Aphididae</taxon>
        <taxon>Aphidini</taxon>
        <taxon>Aphis</taxon>
        <taxon>Aphis</taxon>
    </lineage>
</organism>
<dbReference type="InterPro" id="IPR028002">
    <property type="entry name" value="Myb_DNA-bind_5"/>
</dbReference>
<feature type="domain" description="Myb/SANT-like DNA-binding" evidence="6">
    <location>
        <begin position="14"/>
        <end position="90"/>
    </location>
</feature>
<evidence type="ECO:0000313" key="7">
    <source>
        <dbReference type="EMBL" id="KAF0757597.1"/>
    </source>
</evidence>
<evidence type="ECO:0000256" key="5">
    <source>
        <dbReference type="ARBA" id="ARBA00025466"/>
    </source>
</evidence>
<dbReference type="EMBL" id="VUJU01003530">
    <property type="protein sequence ID" value="KAF0757597.1"/>
    <property type="molecule type" value="Genomic_DNA"/>
</dbReference>
<evidence type="ECO:0000256" key="2">
    <source>
        <dbReference type="ARBA" id="ARBA00016807"/>
    </source>
</evidence>
<dbReference type="OrthoDB" id="6769707at2759"/>
<comment type="subunit">
    <text evidence="1">Self-associates forming complexes of several hundred monomers.</text>
</comment>
<dbReference type="PANTHER" id="PTHR21411:SF0">
    <property type="entry name" value="REGULATORY PROTEIN ZESTE"/>
    <property type="match status" value="1"/>
</dbReference>
<reference evidence="7 8" key="1">
    <citation type="submission" date="2019-08" db="EMBL/GenBank/DDBJ databases">
        <title>Whole genome of Aphis craccivora.</title>
        <authorList>
            <person name="Voronova N.V."/>
            <person name="Shulinski R.S."/>
            <person name="Bandarenka Y.V."/>
            <person name="Zhorov D.G."/>
            <person name="Warner D."/>
        </authorList>
    </citation>
    <scope>NUCLEOTIDE SEQUENCE [LARGE SCALE GENOMIC DNA]</scope>
    <source>
        <strain evidence="7">180601</strain>
        <tissue evidence="7">Whole Body</tissue>
    </source>
</reference>
<name>A0A6G0YKS3_APHCR</name>
<evidence type="ECO:0000259" key="6">
    <source>
        <dbReference type="Pfam" id="PF13873"/>
    </source>
</evidence>
<keyword evidence="3" id="KW-0805">Transcription regulation</keyword>
<gene>
    <name evidence="7" type="ORF">FWK35_00026516</name>
</gene>
<feature type="non-terminal residue" evidence="7">
    <location>
        <position position="221"/>
    </location>
</feature>
<evidence type="ECO:0000256" key="3">
    <source>
        <dbReference type="ARBA" id="ARBA00023015"/>
    </source>
</evidence>
<dbReference type="Pfam" id="PF13873">
    <property type="entry name" value="Myb_DNA-bind_5"/>
    <property type="match status" value="1"/>
</dbReference>
<protein>
    <recommendedName>
        <fullName evidence="2">Regulatory protein zeste</fullName>
    </recommendedName>
</protein>
<sequence length="221" mass="25216">MFIYSILLKEKRERSTNFIESELELLVDLVVRHNKVLENKKTDAVTANVKNKTWELLAKQFNSKSLNGYRSEKCLKLKYENLKKTVKIKLRDVKSKPCPTGGGPAVPQNTIKKLSSIEETIRSLNPLAFSDATSQFDSDCVDENMKLMVEVLQDCQENNSEDLDNISDNITEINWSDYTPAKLRTPISSILLNTIIPQNHSCIDHTTNLYEDETCSDKNLE</sequence>
<dbReference type="Proteomes" id="UP000478052">
    <property type="component" value="Unassembled WGS sequence"/>
</dbReference>